<name>A0A8S0UUF9_OLEEU</name>
<sequence length="311" mass="35099">MEFKKPTALIPIIPGENWTYSFQMKDQIASYFYFPSLLFQKAAGGYGAIHVNNRIVIPISFPRPDYEYDILIGCILPLPDGILINGLGKNRATLDFEAGVTYRLKNLKYGARNQTDGISYYMLASSRFIPLELVGIGIIRYSGFLGEPLDPVPPFLPLYYFKYSIEQVRSMRCMVNGGSFVHPDTPLKLADYFQLPSRLLILNTTITSTGFPKIFPFLKTMAFRWLQLFHLFGMDFGTWNEEDEHIQHGGCNLSLHSSGISIVLDRDTDRVGRSRNVESKITGCRKMVAWARAAYKSEGGGARSIQNFSQG</sequence>
<protein>
    <submittedName>
        <fullName evidence="3">L-ascorbate oxidase homolog</fullName>
    </submittedName>
</protein>
<dbReference type="Gene3D" id="2.60.40.420">
    <property type="entry name" value="Cupredoxins - blue copper proteins"/>
    <property type="match status" value="1"/>
</dbReference>
<comment type="caution">
    <text evidence="3">The sequence shown here is derived from an EMBL/GenBank/DDBJ whole genome shotgun (WGS) entry which is preliminary data.</text>
</comment>
<dbReference type="GO" id="GO:0005507">
    <property type="term" value="F:copper ion binding"/>
    <property type="evidence" value="ECO:0007669"/>
    <property type="project" value="InterPro"/>
</dbReference>
<comment type="similarity">
    <text evidence="1">Belongs to the multicopper oxidase family.</text>
</comment>
<dbReference type="OrthoDB" id="2121828at2759"/>
<reference evidence="3 4" key="1">
    <citation type="submission" date="2019-12" db="EMBL/GenBank/DDBJ databases">
        <authorList>
            <person name="Alioto T."/>
            <person name="Alioto T."/>
            <person name="Gomez Garrido J."/>
        </authorList>
    </citation>
    <scope>NUCLEOTIDE SEQUENCE [LARGE SCALE GENOMIC DNA]</scope>
</reference>
<dbReference type="EMBL" id="CACTIH010009055">
    <property type="protein sequence ID" value="CAA3021488.1"/>
    <property type="molecule type" value="Genomic_DNA"/>
</dbReference>
<dbReference type="InterPro" id="IPR008972">
    <property type="entry name" value="Cupredoxin"/>
</dbReference>
<dbReference type="Proteomes" id="UP000594638">
    <property type="component" value="Unassembled WGS sequence"/>
</dbReference>
<proteinExistence type="inferred from homology"/>
<organism evidence="3 4">
    <name type="scientific">Olea europaea subsp. europaea</name>
    <dbReference type="NCBI Taxonomy" id="158383"/>
    <lineage>
        <taxon>Eukaryota</taxon>
        <taxon>Viridiplantae</taxon>
        <taxon>Streptophyta</taxon>
        <taxon>Embryophyta</taxon>
        <taxon>Tracheophyta</taxon>
        <taxon>Spermatophyta</taxon>
        <taxon>Magnoliopsida</taxon>
        <taxon>eudicotyledons</taxon>
        <taxon>Gunneridae</taxon>
        <taxon>Pentapetalae</taxon>
        <taxon>asterids</taxon>
        <taxon>lamiids</taxon>
        <taxon>Lamiales</taxon>
        <taxon>Oleaceae</taxon>
        <taxon>Oleeae</taxon>
        <taxon>Olea</taxon>
    </lineage>
</organism>
<accession>A0A8S0UUF9</accession>
<dbReference type="SUPFAM" id="SSF49503">
    <property type="entry name" value="Cupredoxins"/>
    <property type="match status" value="1"/>
</dbReference>
<keyword evidence="4" id="KW-1185">Reference proteome</keyword>
<dbReference type="AlphaFoldDB" id="A0A8S0UUF9"/>
<gene>
    <name evidence="3" type="ORF">OLEA9_A069193</name>
</gene>
<evidence type="ECO:0000313" key="3">
    <source>
        <dbReference type="EMBL" id="CAA3021488.1"/>
    </source>
</evidence>
<dbReference type="Gramene" id="OE9A069193T1">
    <property type="protein sequence ID" value="OE9A069193C1"/>
    <property type="gene ID" value="OE9A069193"/>
</dbReference>
<evidence type="ECO:0000259" key="2">
    <source>
        <dbReference type="Pfam" id="PF07732"/>
    </source>
</evidence>
<dbReference type="Pfam" id="PF07732">
    <property type="entry name" value="Cu-oxidase_3"/>
    <property type="match status" value="1"/>
</dbReference>
<dbReference type="InterPro" id="IPR011707">
    <property type="entry name" value="Cu-oxidase-like_N"/>
</dbReference>
<feature type="domain" description="Plastocyanin-like" evidence="2">
    <location>
        <begin position="11"/>
        <end position="54"/>
    </location>
</feature>
<evidence type="ECO:0000256" key="1">
    <source>
        <dbReference type="ARBA" id="ARBA00010609"/>
    </source>
</evidence>
<evidence type="ECO:0000313" key="4">
    <source>
        <dbReference type="Proteomes" id="UP000594638"/>
    </source>
</evidence>